<proteinExistence type="predicted"/>
<organism evidence="2 3">
    <name type="scientific">Paraphaeosphaeria sporulosa</name>
    <dbReference type="NCBI Taxonomy" id="1460663"/>
    <lineage>
        <taxon>Eukaryota</taxon>
        <taxon>Fungi</taxon>
        <taxon>Dikarya</taxon>
        <taxon>Ascomycota</taxon>
        <taxon>Pezizomycotina</taxon>
        <taxon>Dothideomycetes</taxon>
        <taxon>Pleosporomycetidae</taxon>
        <taxon>Pleosporales</taxon>
        <taxon>Massarineae</taxon>
        <taxon>Didymosphaeriaceae</taxon>
        <taxon>Paraphaeosphaeria</taxon>
    </lineage>
</organism>
<dbReference type="Proteomes" id="UP000077069">
    <property type="component" value="Unassembled WGS sequence"/>
</dbReference>
<gene>
    <name evidence="2" type="ORF">CC84DRAFT_1206472</name>
</gene>
<name>A0A177CDS6_9PLEO</name>
<keyword evidence="3" id="KW-1185">Reference proteome</keyword>
<reference evidence="2 3" key="1">
    <citation type="submission" date="2016-05" db="EMBL/GenBank/DDBJ databases">
        <title>Comparative analysis of secretome profiles of manganese(II)-oxidizing ascomycete fungi.</title>
        <authorList>
            <consortium name="DOE Joint Genome Institute"/>
            <person name="Zeiner C.A."/>
            <person name="Purvine S.O."/>
            <person name="Zink E.M."/>
            <person name="Wu S."/>
            <person name="Pasa-Tolic L."/>
            <person name="Chaput D.L."/>
            <person name="Haridas S."/>
            <person name="Grigoriev I.V."/>
            <person name="Santelli C.M."/>
            <person name="Hansel C.M."/>
        </authorList>
    </citation>
    <scope>NUCLEOTIDE SEQUENCE [LARGE SCALE GENOMIC DNA]</scope>
    <source>
        <strain evidence="2 3">AP3s5-JAC2a</strain>
    </source>
</reference>
<dbReference type="EMBL" id="KV441553">
    <property type="protein sequence ID" value="OAG04928.1"/>
    <property type="molecule type" value="Genomic_DNA"/>
</dbReference>
<evidence type="ECO:0000313" key="2">
    <source>
        <dbReference type="EMBL" id="OAG04928.1"/>
    </source>
</evidence>
<dbReference type="RefSeq" id="XP_018035293.1">
    <property type="nucleotide sequence ID" value="XM_018182031.1"/>
</dbReference>
<evidence type="ECO:0000313" key="3">
    <source>
        <dbReference type="Proteomes" id="UP000077069"/>
    </source>
</evidence>
<accession>A0A177CDS6</accession>
<feature type="compositionally biased region" description="Low complexity" evidence="1">
    <location>
        <begin position="122"/>
        <end position="133"/>
    </location>
</feature>
<dbReference type="GeneID" id="28765517"/>
<dbReference type="AlphaFoldDB" id="A0A177CDS6"/>
<dbReference type="InParanoid" id="A0A177CDS6"/>
<evidence type="ECO:0000256" key="1">
    <source>
        <dbReference type="SAM" id="MobiDB-lite"/>
    </source>
</evidence>
<feature type="region of interest" description="Disordered" evidence="1">
    <location>
        <begin position="73"/>
        <end position="189"/>
    </location>
</feature>
<protein>
    <submittedName>
        <fullName evidence="2">Uncharacterized protein</fullName>
    </submittedName>
</protein>
<sequence length="272" mass="28995">MALPATLLCAPARAGRETAPAPRGRRLAVVEMADTCGSRAERLRRSACSSRADGRGLEARRQLGYACERRGCRKRPESARRHRDGLNQPGARDLPAMLKHLSPPTRPSTSRAMRTSRVPGPAVRATTRTAAAAESTSHGSRGRMMPRESASAGQRRRGSCQRHAGERCTAPAAPRRTAPQDDDAVHRPSRRGCWTPFTVTAELLVADRAQGLQDAFSTVSSLPACLRLLAGSIASATPDLALSFTHCCNPLRNPPPALCKPVSKLCSGAPAA</sequence>